<dbReference type="NCBIfam" id="TIGR00738">
    <property type="entry name" value="rrf2_super"/>
    <property type="match status" value="1"/>
</dbReference>
<keyword evidence="3" id="KW-1185">Reference proteome</keyword>
<dbReference type="GO" id="GO:0003700">
    <property type="term" value="F:DNA-binding transcription factor activity"/>
    <property type="evidence" value="ECO:0007669"/>
    <property type="project" value="TreeGrafter"/>
</dbReference>
<dbReference type="Gene3D" id="1.10.10.10">
    <property type="entry name" value="Winged helix-like DNA-binding domain superfamily/Winged helix DNA-binding domain"/>
    <property type="match status" value="1"/>
</dbReference>
<proteinExistence type="predicted"/>
<dbReference type="KEGG" id="cja:CJA_1549"/>
<dbReference type="HOGENOM" id="CLU_107144_2_1_6"/>
<dbReference type="PROSITE" id="PS51197">
    <property type="entry name" value="HTH_RRF2_2"/>
    <property type="match status" value="1"/>
</dbReference>
<reference evidence="2 3" key="1">
    <citation type="journal article" date="2008" name="J. Bacteriol.">
        <title>Insights into plant cell wall degradation from the genome sequence of the soil bacterium Cellvibrio japonicus.</title>
        <authorList>
            <person name="Deboy R.T."/>
            <person name="Mongodin E.F."/>
            <person name="Fouts D.E."/>
            <person name="Tailford L.E."/>
            <person name="Khouri H."/>
            <person name="Emerson J.B."/>
            <person name="Mohamoud Y."/>
            <person name="Watkins K."/>
            <person name="Henrissat B."/>
            <person name="Gilbert H.J."/>
            <person name="Nelson K.E."/>
        </authorList>
    </citation>
    <scope>NUCLEOTIDE SEQUENCE [LARGE SCALE GENOMIC DNA]</scope>
    <source>
        <strain evidence="2 3">Ueda107</strain>
    </source>
</reference>
<protein>
    <submittedName>
        <fullName evidence="2">Rrf2 family protein</fullName>
    </submittedName>
</protein>
<dbReference type="InterPro" id="IPR036390">
    <property type="entry name" value="WH_DNA-bd_sf"/>
</dbReference>
<dbReference type="PANTHER" id="PTHR33221:SF4">
    <property type="entry name" value="HTH-TYPE TRANSCRIPTIONAL REPRESSOR NSRR"/>
    <property type="match status" value="1"/>
</dbReference>
<keyword evidence="1" id="KW-0238">DNA-binding</keyword>
<evidence type="ECO:0000256" key="1">
    <source>
        <dbReference type="ARBA" id="ARBA00023125"/>
    </source>
</evidence>
<dbReference type="SUPFAM" id="SSF46785">
    <property type="entry name" value="Winged helix' DNA-binding domain"/>
    <property type="match status" value="1"/>
</dbReference>
<dbReference type="AlphaFoldDB" id="B3PE41"/>
<organism evidence="2 3">
    <name type="scientific">Cellvibrio japonicus (strain Ueda107)</name>
    <name type="common">Pseudomonas fluorescens subsp. cellulosa</name>
    <dbReference type="NCBI Taxonomy" id="498211"/>
    <lineage>
        <taxon>Bacteria</taxon>
        <taxon>Pseudomonadati</taxon>
        <taxon>Pseudomonadota</taxon>
        <taxon>Gammaproteobacteria</taxon>
        <taxon>Cellvibrionales</taxon>
        <taxon>Cellvibrionaceae</taxon>
        <taxon>Cellvibrio</taxon>
    </lineage>
</organism>
<dbReference type="STRING" id="498211.CJA_1549"/>
<gene>
    <name evidence="2" type="ordered locus">CJA_1549</name>
</gene>
<dbReference type="GO" id="GO:0003677">
    <property type="term" value="F:DNA binding"/>
    <property type="evidence" value="ECO:0007669"/>
    <property type="project" value="UniProtKB-KW"/>
</dbReference>
<name>B3PE41_CELJU</name>
<dbReference type="eggNOG" id="COG1959">
    <property type="taxonomic scope" value="Bacteria"/>
</dbReference>
<dbReference type="Proteomes" id="UP000001036">
    <property type="component" value="Chromosome"/>
</dbReference>
<dbReference type="GO" id="GO:0005829">
    <property type="term" value="C:cytosol"/>
    <property type="evidence" value="ECO:0007669"/>
    <property type="project" value="TreeGrafter"/>
</dbReference>
<accession>B3PE41</accession>
<evidence type="ECO:0000313" key="3">
    <source>
        <dbReference type="Proteomes" id="UP000001036"/>
    </source>
</evidence>
<dbReference type="Pfam" id="PF02082">
    <property type="entry name" value="Rrf2"/>
    <property type="match status" value="1"/>
</dbReference>
<dbReference type="InterPro" id="IPR036388">
    <property type="entry name" value="WH-like_DNA-bd_sf"/>
</dbReference>
<dbReference type="EMBL" id="CP000934">
    <property type="protein sequence ID" value="ACE83793.1"/>
    <property type="molecule type" value="Genomic_DNA"/>
</dbReference>
<sequence length="160" mass="17916">MAAPVEPCYLLSREFMRITRYTDYSLRVLIYVALKGEAISTIREIADSYGISKNHLMKVVQELNNKGYLQAVRGKHGGLRLNGRPEDINIGRLVRHTEEDFALVECFSGGECSLTPACRLKGVLVKALEAFFQVLDGYTLADLLPLSSRRELVRLLSIAV</sequence>
<evidence type="ECO:0000313" key="2">
    <source>
        <dbReference type="EMBL" id="ACE83793.1"/>
    </source>
</evidence>
<dbReference type="PANTHER" id="PTHR33221">
    <property type="entry name" value="WINGED HELIX-TURN-HELIX TRANSCRIPTIONAL REGULATOR, RRF2 FAMILY"/>
    <property type="match status" value="1"/>
</dbReference>
<dbReference type="InterPro" id="IPR000944">
    <property type="entry name" value="Tscrpt_reg_Rrf2"/>
</dbReference>